<feature type="region of interest" description="Disordered" evidence="1">
    <location>
        <begin position="256"/>
        <end position="349"/>
    </location>
</feature>
<feature type="compositionally biased region" description="Basic and acidic residues" evidence="1">
    <location>
        <begin position="209"/>
        <end position="224"/>
    </location>
</feature>
<evidence type="ECO:0000256" key="1">
    <source>
        <dbReference type="SAM" id="MobiDB-lite"/>
    </source>
</evidence>
<reference evidence="2 3" key="1">
    <citation type="journal article" date="2020" name="Genomics">
        <title>Complete, high-quality genomes from long-read metagenomic sequencing of two wolf lichen thalli reveals enigmatic genome architecture.</title>
        <authorList>
            <person name="McKenzie S.K."/>
            <person name="Walston R.F."/>
            <person name="Allen J.L."/>
        </authorList>
    </citation>
    <scope>NUCLEOTIDE SEQUENCE [LARGE SCALE GENOMIC DNA]</scope>
    <source>
        <strain evidence="2">WasteWater1</strain>
    </source>
</reference>
<evidence type="ECO:0000313" key="2">
    <source>
        <dbReference type="EMBL" id="KAF6219526.1"/>
    </source>
</evidence>
<feature type="compositionally biased region" description="Low complexity" evidence="1">
    <location>
        <begin position="269"/>
        <end position="285"/>
    </location>
</feature>
<evidence type="ECO:0000313" key="3">
    <source>
        <dbReference type="Proteomes" id="UP000593566"/>
    </source>
</evidence>
<feature type="compositionally biased region" description="Polar residues" evidence="1">
    <location>
        <begin position="286"/>
        <end position="299"/>
    </location>
</feature>
<proteinExistence type="predicted"/>
<name>A0A8H6CA89_9LECA</name>
<dbReference type="Proteomes" id="UP000593566">
    <property type="component" value="Unassembled WGS sequence"/>
</dbReference>
<keyword evidence="3" id="KW-1185">Reference proteome</keyword>
<feature type="region of interest" description="Disordered" evidence="1">
    <location>
        <begin position="188"/>
        <end position="240"/>
    </location>
</feature>
<gene>
    <name evidence="2" type="ORF">HO133_003995</name>
</gene>
<organism evidence="2 3">
    <name type="scientific">Letharia lupina</name>
    <dbReference type="NCBI Taxonomy" id="560253"/>
    <lineage>
        <taxon>Eukaryota</taxon>
        <taxon>Fungi</taxon>
        <taxon>Dikarya</taxon>
        <taxon>Ascomycota</taxon>
        <taxon>Pezizomycotina</taxon>
        <taxon>Lecanoromycetes</taxon>
        <taxon>OSLEUM clade</taxon>
        <taxon>Lecanoromycetidae</taxon>
        <taxon>Lecanorales</taxon>
        <taxon>Lecanorineae</taxon>
        <taxon>Parmeliaceae</taxon>
        <taxon>Letharia</taxon>
    </lineage>
</organism>
<comment type="caution">
    <text evidence="2">The sequence shown here is derived from an EMBL/GenBank/DDBJ whole genome shotgun (WGS) entry which is preliminary data.</text>
</comment>
<feature type="compositionally biased region" description="Polar residues" evidence="1">
    <location>
        <begin position="188"/>
        <end position="197"/>
    </location>
</feature>
<accession>A0A8H6CA89</accession>
<sequence length="504" mass="55191">MAKREEDESFELQQNRWTELINLRQAMIDYKMDPAGVELAISNVFDPKKGRIIESMILDGQKLMATILRLEELQIDPSNVKMTLEKAFVPGMNGAYDSDLLRVKGMIEMREQMAAMGLPTGCVEVSISEVFKTVKSEEVSEASATKPFSPTAGIIQPVELDASPIAIFNQSTAEIGKPAELDASETAITMQSSSSTEAGKPVESPARLTEMRPVSKDTETDKPAEVPSQPTSMKHPSSDVEHIAIIGTSIKAMDLDSSPATTSSPLAKAPSVSTSPSTVRSAPSAKTASSLNRPSTPRPTLSAKRSAPTDTEIELGSAQNPICLGSSPAPPKRQRTTNDVASRADPKTRESWKIPIESVGIMGLHLKPRYDDADLSIAFDVVTQRVVFFKGQQSLTALYPGLEIVPEALLSVTRPLYTQSKQLRVRFMWLDTDAEESFLDITIATKQDCRVLIARLKNLTSFSEILLPEPRMNRLYEDATWVVNETPNAFGVSVTKFSENVWLD</sequence>
<dbReference type="GeneID" id="59332404"/>
<dbReference type="EMBL" id="JACCJB010000019">
    <property type="protein sequence ID" value="KAF6219526.1"/>
    <property type="molecule type" value="Genomic_DNA"/>
</dbReference>
<dbReference type="RefSeq" id="XP_037148961.1">
    <property type="nucleotide sequence ID" value="XM_037294914.1"/>
</dbReference>
<protein>
    <submittedName>
        <fullName evidence="2">Uncharacterized protein</fullName>
    </submittedName>
</protein>
<dbReference type="AlphaFoldDB" id="A0A8H6CA89"/>